<sequence>MSLFAACCSEIRSGKQQQHQRDEDILDTSNGENIRVMLETTTVTKVDVPRALFGMNAQFFSGQIDYAHPKLPGISVDELGCSVIRWPGGTNANAYNVFEEKLDDEKMTGVDGKEIDVEECAQKRKYKATNENIARSKTSGKYKVKDFGIFYERCKGRMRVSLVLNVCTRDETHTRAVCERLKQENVDVAFCEIGNEVYFPAYAPYIDTVEEYAERCDKHSKMVKFFYPKCKIGVVASSAFWSNESFLDDDNAVKNNKNKGAEGAGRKATWNAKLAKILARKSETFSYDAVIIHMYGSPGRHGSQFFPTELEFYAHSLSHLELQFAKTMQNLVDTFGNDKKVWVTEFGVGGFDSQEIRKHPFKKSYLAALLVMEFLRRLSAFECVEMANMHSLNQMIDLEKRKGNAKSGEYHDVGIKRTVFSHALAFFKDLSETSSSACALKRSELSIIGASRKTISSGKYAPCTHNHTHATLFESDKSDVILIMNLFDTEQKIRDLKKPTSTETFSAGKDGVHGDSAKIIKRDIKDEERVSIEQSFVVAPFSAVKLYYAPGTFADHSQ</sequence>
<name>K8EGK0_9CHLO</name>
<evidence type="ECO:0000313" key="2">
    <source>
        <dbReference type="Proteomes" id="UP000198341"/>
    </source>
</evidence>
<dbReference type="RefSeq" id="XP_007512519.1">
    <property type="nucleotide sequence ID" value="XM_007512457.1"/>
</dbReference>
<dbReference type="GeneID" id="19015397"/>
<dbReference type="EMBL" id="FO082273">
    <property type="protein sequence ID" value="CCO17119.1"/>
    <property type="molecule type" value="Genomic_DNA"/>
</dbReference>
<protein>
    <submittedName>
        <fullName evidence="1">Uncharacterized protein</fullName>
    </submittedName>
</protein>
<reference evidence="1 2" key="1">
    <citation type="submission" date="2011-10" db="EMBL/GenBank/DDBJ databases">
        <authorList>
            <person name="Genoscope - CEA"/>
        </authorList>
    </citation>
    <scope>NUCLEOTIDE SEQUENCE [LARGE SCALE GENOMIC DNA]</scope>
    <source>
        <strain evidence="1 2">RCC 1105</strain>
    </source>
</reference>
<keyword evidence="2" id="KW-1185">Reference proteome</keyword>
<dbReference type="InterPro" id="IPR017853">
    <property type="entry name" value="GH"/>
</dbReference>
<evidence type="ECO:0000313" key="1">
    <source>
        <dbReference type="EMBL" id="CCO17119.1"/>
    </source>
</evidence>
<dbReference type="Proteomes" id="UP000198341">
    <property type="component" value="Chromosome 6"/>
</dbReference>
<dbReference type="KEGG" id="bpg:Bathy06g04160"/>
<proteinExistence type="predicted"/>
<dbReference type="Gene3D" id="3.20.20.80">
    <property type="entry name" value="Glycosidases"/>
    <property type="match status" value="1"/>
</dbReference>
<organism evidence="1 2">
    <name type="scientific">Bathycoccus prasinos</name>
    <dbReference type="NCBI Taxonomy" id="41875"/>
    <lineage>
        <taxon>Eukaryota</taxon>
        <taxon>Viridiplantae</taxon>
        <taxon>Chlorophyta</taxon>
        <taxon>Mamiellophyceae</taxon>
        <taxon>Mamiellales</taxon>
        <taxon>Bathycoccaceae</taxon>
        <taxon>Bathycoccus</taxon>
    </lineage>
</organism>
<accession>K8EGK0</accession>
<dbReference type="AlphaFoldDB" id="K8EGK0"/>
<dbReference type="SUPFAM" id="SSF51445">
    <property type="entry name" value="(Trans)glycosidases"/>
    <property type="match status" value="1"/>
</dbReference>
<gene>
    <name evidence="1" type="ORF">Bathy06g04160</name>
</gene>